<evidence type="ECO:0000313" key="8">
    <source>
        <dbReference type="Proteomes" id="UP000219374"/>
    </source>
</evidence>
<dbReference type="PANTHER" id="PTHR38776">
    <property type="entry name" value="MLTA-INTERACTING PROTEIN-RELATED"/>
    <property type="match status" value="1"/>
</dbReference>
<evidence type="ECO:0000256" key="4">
    <source>
        <dbReference type="ARBA" id="ARBA00023136"/>
    </source>
</evidence>
<dbReference type="OrthoDB" id="5295915at2"/>
<feature type="chain" id="PRO_5012696290" evidence="6">
    <location>
        <begin position="21"/>
        <end position="268"/>
    </location>
</feature>
<dbReference type="AlphaFoldDB" id="A0A286D995"/>
<keyword evidence="4" id="KW-0472">Membrane</keyword>
<evidence type="ECO:0000313" key="7">
    <source>
        <dbReference type="EMBL" id="SOD55235.1"/>
    </source>
</evidence>
<keyword evidence="5" id="KW-0998">Cell outer membrane</keyword>
<comment type="subcellular location">
    <subcellularLocation>
        <location evidence="1">Cell outer membrane</location>
    </subcellularLocation>
</comment>
<comment type="similarity">
    <text evidence="2">Belongs to the MipA/OmpV family.</text>
</comment>
<proteinExistence type="inferred from homology"/>
<gene>
    <name evidence="7" type="ORF">SAMN06296416_106203</name>
</gene>
<evidence type="ECO:0000256" key="3">
    <source>
        <dbReference type="ARBA" id="ARBA00022729"/>
    </source>
</evidence>
<keyword evidence="8" id="KW-1185">Reference proteome</keyword>
<keyword evidence="3 6" id="KW-0732">Signal</keyword>
<dbReference type="InterPro" id="IPR010583">
    <property type="entry name" value="MipA"/>
</dbReference>
<evidence type="ECO:0000256" key="5">
    <source>
        <dbReference type="ARBA" id="ARBA00023237"/>
    </source>
</evidence>
<evidence type="ECO:0000256" key="2">
    <source>
        <dbReference type="ARBA" id="ARBA00005722"/>
    </source>
</evidence>
<dbReference type="EMBL" id="OCND01000006">
    <property type="protein sequence ID" value="SOD55235.1"/>
    <property type="molecule type" value="Genomic_DNA"/>
</dbReference>
<protein>
    <submittedName>
        <fullName evidence="7">Outer membrane protein</fullName>
    </submittedName>
</protein>
<sequence length="268" mass="29393">MKIDIRIGSLLLAAPFAASAQVVERADKVASEQEPSRWSVGLAGVYRDSEYAGEGGRTRLVPNVSYDGDRFYFRGAAFGYRFVKREDFELRGFVSARLDGWDRDDLGVEALARRGIDRSLLEDRDDSADLGIGATWKGAAGTLDLQLKADATGTSDGYELAADYRYPLQFGRTSIVPGVGVLRLSADMADYYYGTLDSEVARGVVDYRPGAATVPRAGIGLVRPFARHWLLVANLEYRLLPDELQDSPLIEEGTDGVGSFFLGVSRRF</sequence>
<evidence type="ECO:0000256" key="6">
    <source>
        <dbReference type="SAM" id="SignalP"/>
    </source>
</evidence>
<name>A0A286D995_9GAMM</name>
<organism evidence="7 8">
    <name type="scientific">Pseudoxanthomonas wuyuanensis</name>
    <dbReference type="NCBI Taxonomy" id="1073196"/>
    <lineage>
        <taxon>Bacteria</taxon>
        <taxon>Pseudomonadati</taxon>
        <taxon>Pseudomonadota</taxon>
        <taxon>Gammaproteobacteria</taxon>
        <taxon>Lysobacterales</taxon>
        <taxon>Lysobacteraceae</taxon>
        <taxon>Pseudoxanthomonas</taxon>
    </lineage>
</organism>
<dbReference type="RefSeq" id="WP_097122492.1">
    <property type="nucleotide sequence ID" value="NZ_OCND01000006.1"/>
</dbReference>
<dbReference type="Pfam" id="PF06629">
    <property type="entry name" value="MipA"/>
    <property type="match status" value="1"/>
</dbReference>
<dbReference type="PANTHER" id="PTHR38776:SF1">
    <property type="entry name" value="MLTA-INTERACTING PROTEIN-RELATED"/>
    <property type="match status" value="1"/>
</dbReference>
<reference evidence="7 8" key="1">
    <citation type="submission" date="2017-09" db="EMBL/GenBank/DDBJ databases">
        <authorList>
            <person name="Ehlers B."/>
            <person name="Leendertz F.H."/>
        </authorList>
    </citation>
    <scope>NUCLEOTIDE SEQUENCE [LARGE SCALE GENOMIC DNA]</scope>
    <source>
        <strain evidence="7 8">CGMCC 1.10978</strain>
    </source>
</reference>
<dbReference type="GO" id="GO:0009279">
    <property type="term" value="C:cell outer membrane"/>
    <property type="evidence" value="ECO:0007669"/>
    <property type="project" value="UniProtKB-SubCell"/>
</dbReference>
<accession>A0A286D995</accession>
<dbReference type="Proteomes" id="UP000219374">
    <property type="component" value="Unassembled WGS sequence"/>
</dbReference>
<evidence type="ECO:0000256" key="1">
    <source>
        <dbReference type="ARBA" id="ARBA00004442"/>
    </source>
</evidence>
<feature type="signal peptide" evidence="6">
    <location>
        <begin position="1"/>
        <end position="20"/>
    </location>
</feature>